<dbReference type="InterPro" id="IPR050951">
    <property type="entry name" value="Retrovirus_Pol_polyprotein"/>
</dbReference>
<dbReference type="GO" id="GO:0016787">
    <property type="term" value="F:hydrolase activity"/>
    <property type="evidence" value="ECO:0007669"/>
    <property type="project" value="UniProtKB-KW"/>
</dbReference>
<keyword evidence="3" id="KW-0540">Nuclease</keyword>
<protein>
    <recommendedName>
        <fullName evidence="11">Integrase zinc-binding domain-containing protein</fullName>
    </recommendedName>
</protein>
<evidence type="ECO:0000256" key="5">
    <source>
        <dbReference type="ARBA" id="ARBA00022801"/>
    </source>
</evidence>
<evidence type="ECO:0000256" key="1">
    <source>
        <dbReference type="ARBA" id="ARBA00022679"/>
    </source>
</evidence>
<feature type="domain" description="Reverse transcriptase RNase H-like" evidence="7">
    <location>
        <begin position="2"/>
        <end position="91"/>
    </location>
</feature>
<dbReference type="STRING" id="104259.A0A0F7TLQ1"/>
<organism evidence="9 10">
    <name type="scientific">Penicillium brasilianum</name>
    <dbReference type="NCBI Taxonomy" id="104259"/>
    <lineage>
        <taxon>Eukaryota</taxon>
        <taxon>Fungi</taxon>
        <taxon>Dikarya</taxon>
        <taxon>Ascomycota</taxon>
        <taxon>Pezizomycotina</taxon>
        <taxon>Eurotiomycetes</taxon>
        <taxon>Eurotiomycetidae</taxon>
        <taxon>Eurotiales</taxon>
        <taxon>Aspergillaceae</taxon>
        <taxon>Penicillium</taxon>
    </lineage>
</organism>
<evidence type="ECO:0000313" key="10">
    <source>
        <dbReference type="Proteomes" id="UP000042958"/>
    </source>
</evidence>
<accession>A0A0F7TLQ1</accession>
<evidence type="ECO:0000256" key="2">
    <source>
        <dbReference type="ARBA" id="ARBA00022695"/>
    </source>
</evidence>
<gene>
    <name evidence="9" type="ORF">PMG11_06220</name>
</gene>
<sequence length="321" mass="36790">MAGILSQPDDAGVWHPVAFWSRKFSGAEILYGTPDQELFAIVYSFKHWRHYLEGSAHPIEVFSDHANLQTFMKQPKLSGRQARWCLSLTPFNFVIKHRAGTKNPADGPSRRWLPSDYEVDLLSPLRQRLAGEWPATDHRCAGVQSYTVRDLTSDILYFTKYEDREESTEMVDWEELGRSCRLPEAQVQPACASETAYSCDLSKGLKELIGQLQDGDPETQRRKTAVTQANHGFKGWSVGCDALLRFKERIYIPAGSNLRTRLLSIHHDDPLAGHFGRSRTLELIKRKYHWPNLDRDVAEYVQDCQVCQEALRELNDILKKL</sequence>
<dbReference type="InterPro" id="IPR041373">
    <property type="entry name" value="RT_RNaseH"/>
</dbReference>
<dbReference type="EMBL" id="CDHK01000005">
    <property type="protein sequence ID" value="CEJ57529.1"/>
    <property type="molecule type" value="Genomic_DNA"/>
</dbReference>
<dbReference type="GO" id="GO:0004519">
    <property type="term" value="F:endonuclease activity"/>
    <property type="evidence" value="ECO:0007669"/>
    <property type="project" value="UniProtKB-KW"/>
</dbReference>
<keyword evidence="10" id="KW-1185">Reference proteome</keyword>
<keyword evidence="6" id="KW-0695">RNA-directed DNA polymerase</keyword>
<dbReference type="Gene3D" id="1.10.340.70">
    <property type="match status" value="1"/>
</dbReference>
<dbReference type="PANTHER" id="PTHR37984">
    <property type="entry name" value="PROTEIN CBG26694"/>
    <property type="match status" value="1"/>
</dbReference>
<proteinExistence type="predicted"/>
<dbReference type="GO" id="GO:0003964">
    <property type="term" value="F:RNA-directed DNA polymerase activity"/>
    <property type="evidence" value="ECO:0007669"/>
    <property type="project" value="UniProtKB-KW"/>
</dbReference>
<evidence type="ECO:0000256" key="4">
    <source>
        <dbReference type="ARBA" id="ARBA00022759"/>
    </source>
</evidence>
<evidence type="ECO:0008006" key="11">
    <source>
        <dbReference type="Google" id="ProtNLM"/>
    </source>
</evidence>
<dbReference type="Proteomes" id="UP000042958">
    <property type="component" value="Unassembled WGS sequence"/>
</dbReference>
<dbReference type="SUPFAM" id="SSF56672">
    <property type="entry name" value="DNA/RNA polymerases"/>
    <property type="match status" value="1"/>
</dbReference>
<evidence type="ECO:0000313" key="9">
    <source>
        <dbReference type="EMBL" id="CEJ57529.1"/>
    </source>
</evidence>
<keyword evidence="1" id="KW-0808">Transferase</keyword>
<evidence type="ECO:0000259" key="8">
    <source>
        <dbReference type="Pfam" id="PF17921"/>
    </source>
</evidence>
<dbReference type="AlphaFoldDB" id="A0A0F7TLQ1"/>
<dbReference type="PANTHER" id="PTHR37984:SF5">
    <property type="entry name" value="PROTEIN NYNRIN-LIKE"/>
    <property type="match status" value="1"/>
</dbReference>
<keyword evidence="5" id="KW-0378">Hydrolase</keyword>
<dbReference type="Pfam" id="PF17921">
    <property type="entry name" value="Integrase_H2C2"/>
    <property type="match status" value="1"/>
</dbReference>
<evidence type="ECO:0000259" key="7">
    <source>
        <dbReference type="Pfam" id="PF17917"/>
    </source>
</evidence>
<dbReference type="InterPro" id="IPR041588">
    <property type="entry name" value="Integrase_H2C2"/>
</dbReference>
<evidence type="ECO:0000256" key="6">
    <source>
        <dbReference type="ARBA" id="ARBA00022918"/>
    </source>
</evidence>
<keyword evidence="2" id="KW-0548">Nucleotidyltransferase</keyword>
<dbReference type="InterPro" id="IPR043502">
    <property type="entry name" value="DNA/RNA_pol_sf"/>
</dbReference>
<keyword evidence="4" id="KW-0255">Endonuclease</keyword>
<dbReference type="Pfam" id="PF17917">
    <property type="entry name" value="RT_RNaseH"/>
    <property type="match status" value="1"/>
</dbReference>
<dbReference type="CDD" id="cd09274">
    <property type="entry name" value="RNase_HI_RT_Ty3"/>
    <property type="match status" value="1"/>
</dbReference>
<reference evidence="10" key="1">
    <citation type="journal article" date="2015" name="Genome Announc.">
        <title>Draft genome sequence of the fungus Penicillium brasilianum MG11.</title>
        <authorList>
            <person name="Horn F."/>
            <person name="Linde J."/>
            <person name="Mattern D.J."/>
            <person name="Walther G."/>
            <person name="Guthke R."/>
            <person name="Brakhage A.A."/>
            <person name="Valiante V."/>
        </authorList>
    </citation>
    <scope>NUCLEOTIDE SEQUENCE [LARGE SCALE GENOMIC DNA]</scope>
    <source>
        <strain evidence="10">MG11</strain>
    </source>
</reference>
<evidence type="ECO:0000256" key="3">
    <source>
        <dbReference type="ARBA" id="ARBA00022722"/>
    </source>
</evidence>
<feature type="domain" description="Integrase zinc-binding" evidence="8">
    <location>
        <begin position="256"/>
        <end position="309"/>
    </location>
</feature>
<dbReference type="OrthoDB" id="4365070at2759"/>
<dbReference type="FunFam" id="1.10.340.70:FF:000001">
    <property type="entry name" value="Retrovirus-related Pol polyprotein from transposon gypsy-like Protein"/>
    <property type="match status" value="1"/>
</dbReference>
<name>A0A0F7TLQ1_PENBI</name>